<name>A0A1G2BTS0_9BACT</name>
<dbReference type="Proteomes" id="UP000178109">
    <property type="component" value="Unassembled WGS sequence"/>
</dbReference>
<keyword evidence="1" id="KW-0812">Transmembrane</keyword>
<feature type="transmembrane region" description="Helical" evidence="1">
    <location>
        <begin position="6"/>
        <end position="24"/>
    </location>
</feature>
<dbReference type="EMBL" id="MHKO01000020">
    <property type="protein sequence ID" value="OGY92501.1"/>
    <property type="molecule type" value="Genomic_DNA"/>
</dbReference>
<evidence type="ECO:0000256" key="1">
    <source>
        <dbReference type="SAM" id="Phobius"/>
    </source>
</evidence>
<organism evidence="2 3">
    <name type="scientific">Candidatus Komeilibacteria bacterium RIFCSPLOWO2_02_FULL_48_11</name>
    <dbReference type="NCBI Taxonomy" id="1798553"/>
    <lineage>
        <taxon>Bacteria</taxon>
        <taxon>Candidatus Komeiliibacteriota</taxon>
    </lineage>
</organism>
<dbReference type="AlphaFoldDB" id="A0A1G2BTS0"/>
<reference evidence="2 3" key="1">
    <citation type="journal article" date="2016" name="Nat. Commun.">
        <title>Thousands of microbial genomes shed light on interconnected biogeochemical processes in an aquifer system.</title>
        <authorList>
            <person name="Anantharaman K."/>
            <person name="Brown C.T."/>
            <person name="Hug L.A."/>
            <person name="Sharon I."/>
            <person name="Castelle C.J."/>
            <person name="Probst A.J."/>
            <person name="Thomas B.C."/>
            <person name="Singh A."/>
            <person name="Wilkins M.J."/>
            <person name="Karaoz U."/>
            <person name="Brodie E.L."/>
            <person name="Williams K.H."/>
            <person name="Hubbard S.S."/>
            <person name="Banfield J.F."/>
        </authorList>
    </citation>
    <scope>NUCLEOTIDE SEQUENCE [LARGE SCALE GENOMIC DNA]</scope>
</reference>
<gene>
    <name evidence="2" type="ORF">A3H70_04635</name>
</gene>
<proteinExistence type="predicted"/>
<sequence>MKIARWVLYLMAIVFLGWIGWQNFSPAPIMVLRYKKGDPASPISDLYPHDRVIDLPENGSKQSFYREPIYFDVLVPPKIKQIAVDITWQNQLAPIVKLGARKRGVDWIYNWQTLQDKNKSENEQRKTLTWPRQDFFIDNNRVNFSLSVPDLEDKYGQIIVGDITATITREPFGWPELVIYAKNIIGLK</sequence>
<accession>A0A1G2BTS0</accession>
<evidence type="ECO:0000313" key="3">
    <source>
        <dbReference type="Proteomes" id="UP000178109"/>
    </source>
</evidence>
<dbReference type="STRING" id="1798553.A3H70_04635"/>
<keyword evidence="1" id="KW-1133">Transmembrane helix</keyword>
<comment type="caution">
    <text evidence="2">The sequence shown here is derived from an EMBL/GenBank/DDBJ whole genome shotgun (WGS) entry which is preliminary data.</text>
</comment>
<protein>
    <submittedName>
        <fullName evidence="2">Uncharacterized protein</fullName>
    </submittedName>
</protein>
<evidence type="ECO:0000313" key="2">
    <source>
        <dbReference type="EMBL" id="OGY92501.1"/>
    </source>
</evidence>
<keyword evidence="1" id="KW-0472">Membrane</keyword>